<evidence type="ECO:0000256" key="3">
    <source>
        <dbReference type="ARBA" id="ARBA00022722"/>
    </source>
</evidence>
<keyword evidence="5" id="KW-0378">Hydrolase</keyword>
<proteinExistence type="inferred from homology"/>
<evidence type="ECO:0000256" key="5">
    <source>
        <dbReference type="ARBA" id="ARBA00022801"/>
    </source>
</evidence>
<evidence type="ECO:0000313" key="9">
    <source>
        <dbReference type="Proteomes" id="UP000034316"/>
    </source>
</evidence>
<sequence length="74" mass="8548">MPKLPRIKPKVVIRRLKKAGFVLDHIVGSHQTYIYPNNNLRVTVPYHSKDLKPKTLKSILDQANLSVEEFIVLK</sequence>
<dbReference type="InterPro" id="IPR038570">
    <property type="entry name" value="HicA_sf"/>
</dbReference>
<dbReference type="GO" id="GO:0016787">
    <property type="term" value="F:hydrolase activity"/>
    <property type="evidence" value="ECO:0007669"/>
    <property type="project" value="UniProtKB-KW"/>
</dbReference>
<organism evidence="8 9">
    <name type="scientific">Berkelbacteria bacterium GW2011_GWA2_35_9</name>
    <dbReference type="NCBI Taxonomy" id="1618333"/>
    <lineage>
        <taxon>Bacteria</taxon>
        <taxon>Candidatus Berkelbacteria</taxon>
    </lineage>
</organism>
<keyword evidence="4" id="KW-0255">Endonuclease</keyword>
<dbReference type="GO" id="GO:0004519">
    <property type="term" value="F:endonuclease activity"/>
    <property type="evidence" value="ECO:0007669"/>
    <property type="project" value="UniProtKB-KW"/>
</dbReference>
<reference evidence="8 9" key="1">
    <citation type="journal article" date="2015" name="Nature">
        <title>rRNA introns, odd ribosomes, and small enigmatic genomes across a large radiation of phyla.</title>
        <authorList>
            <person name="Brown C.T."/>
            <person name="Hug L.A."/>
            <person name="Thomas B.C."/>
            <person name="Sharon I."/>
            <person name="Castelle C.J."/>
            <person name="Singh A."/>
            <person name="Wilkins M.J."/>
            <person name="Williams K.H."/>
            <person name="Banfield J.F."/>
        </authorList>
    </citation>
    <scope>NUCLEOTIDE SEQUENCE [LARGE SCALE GENOMIC DNA]</scope>
</reference>
<keyword evidence="3" id="KW-0540">Nuclease</keyword>
<evidence type="ECO:0000256" key="2">
    <source>
        <dbReference type="ARBA" id="ARBA00022649"/>
    </source>
</evidence>
<comment type="similarity">
    <text evidence="1">Belongs to the HicA mRNA interferase family.</text>
</comment>
<name>A0A0G0FK88_9BACT</name>
<evidence type="ECO:0000256" key="7">
    <source>
        <dbReference type="ARBA" id="ARBA00023016"/>
    </source>
</evidence>
<evidence type="ECO:0000256" key="6">
    <source>
        <dbReference type="ARBA" id="ARBA00022884"/>
    </source>
</evidence>
<protein>
    <submittedName>
        <fullName evidence="8">YcfA family protein</fullName>
    </submittedName>
</protein>
<keyword evidence="7" id="KW-0346">Stress response</keyword>
<dbReference type="InterPro" id="IPR012933">
    <property type="entry name" value="HicA_mRNA_interferase"/>
</dbReference>
<dbReference type="STRING" id="1618333.UR93_C0028G0002"/>
<comment type="caution">
    <text evidence="8">The sequence shown here is derived from an EMBL/GenBank/DDBJ whole genome shotgun (WGS) entry which is preliminary data.</text>
</comment>
<accession>A0A0G0FK88</accession>
<evidence type="ECO:0000313" key="8">
    <source>
        <dbReference type="EMBL" id="KKP87905.1"/>
    </source>
</evidence>
<dbReference type="EMBL" id="LBRB01000028">
    <property type="protein sequence ID" value="KKP87905.1"/>
    <property type="molecule type" value="Genomic_DNA"/>
</dbReference>
<gene>
    <name evidence="8" type="ORF">UR93_C0028G0002</name>
</gene>
<dbReference type="Pfam" id="PF07927">
    <property type="entry name" value="HicA_toxin"/>
    <property type="match status" value="1"/>
</dbReference>
<dbReference type="GO" id="GO:0003729">
    <property type="term" value="F:mRNA binding"/>
    <property type="evidence" value="ECO:0007669"/>
    <property type="project" value="InterPro"/>
</dbReference>
<dbReference type="AlphaFoldDB" id="A0A0G0FK88"/>
<evidence type="ECO:0000256" key="4">
    <source>
        <dbReference type="ARBA" id="ARBA00022759"/>
    </source>
</evidence>
<evidence type="ECO:0000256" key="1">
    <source>
        <dbReference type="ARBA" id="ARBA00006620"/>
    </source>
</evidence>
<dbReference type="Gene3D" id="3.30.920.30">
    <property type="entry name" value="Hypothetical protein"/>
    <property type="match status" value="1"/>
</dbReference>
<dbReference type="PANTHER" id="PTHR34873">
    <property type="entry name" value="SSR1766 PROTEIN"/>
    <property type="match status" value="1"/>
</dbReference>
<dbReference type="SUPFAM" id="SSF54786">
    <property type="entry name" value="YcfA/nrd intein domain"/>
    <property type="match status" value="1"/>
</dbReference>
<dbReference type="PANTHER" id="PTHR34873:SF3">
    <property type="entry name" value="ADDICTION MODULE TOXIN, HICA FAMILY"/>
    <property type="match status" value="1"/>
</dbReference>
<dbReference type="Proteomes" id="UP000034316">
    <property type="component" value="Unassembled WGS sequence"/>
</dbReference>
<keyword evidence="2" id="KW-1277">Toxin-antitoxin system</keyword>
<keyword evidence="6" id="KW-0694">RNA-binding</keyword>